<dbReference type="GO" id="GO:0016787">
    <property type="term" value="F:hydrolase activity"/>
    <property type="evidence" value="ECO:0007669"/>
    <property type="project" value="UniProtKB-KW"/>
</dbReference>
<keyword evidence="1" id="KW-0732">Signal</keyword>
<name>A0ABT6CNT0_9SPHN</name>
<dbReference type="Gene3D" id="3.40.50.1820">
    <property type="entry name" value="alpha/beta hydrolase"/>
    <property type="match status" value="1"/>
</dbReference>
<dbReference type="InterPro" id="IPR000073">
    <property type="entry name" value="AB_hydrolase_1"/>
</dbReference>
<feature type="signal peptide" evidence="1">
    <location>
        <begin position="1"/>
        <end position="22"/>
    </location>
</feature>
<proteinExistence type="predicted"/>
<evidence type="ECO:0000259" key="2">
    <source>
        <dbReference type="Pfam" id="PF12697"/>
    </source>
</evidence>
<dbReference type="RefSeq" id="WP_277280063.1">
    <property type="nucleotide sequence ID" value="NZ_JAROCY010000022.1"/>
</dbReference>
<accession>A0ABT6CNT0</accession>
<dbReference type="PANTHER" id="PTHR43689:SF8">
    <property type="entry name" value="ALPHA_BETA-HYDROLASES SUPERFAMILY PROTEIN"/>
    <property type="match status" value="1"/>
</dbReference>
<protein>
    <submittedName>
        <fullName evidence="3">Alpha/beta fold hydrolase</fullName>
    </submittedName>
</protein>
<dbReference type="Proteomes" id="UP001222770">
    <property type="component" value="Unassembled WGS sequence"/>
</dbReference>
<organism evidence="3 4">
    <name type="scientific">Novosphingobium cyanobacteriorum</name>
    <dbReference type="NCBI Taxonomy" id="3024215"/>
    <lineage>
        <taxon>Bacteria</taxon>
        <taxon>Pseudomonadati</taxon>
        <taxon>Pseudomonadota</taxon>
        <taxon>Alphaproteobacteria</taxon>
        <taxon>Sphingomonadales</taxon>
        <taxon>Sphingomonadaceae</taxon>
        <taxon>Novosphingobium</taxon>
    </lineage>
</organism>
<reference evidence="3 4" key="1">
    <citation type="submission" date="2023-03" db="EMBL/GenBank/DDBJ databases">
        <title>Novosphingobium cyanobacteriorum sp. nov., isolated from a eutrophic reservoir during the Microcystis bloom period.</title>
        <authorList>
            <person name="Kang M."/>
            <person name="Le V."/>
            <person name="Ko S.-R."/>
            <person name="Lee S.-A."/>
            <person name="Ahn C.-Y."/>
        </authorList>
    </citation>
    <scope>NUCLEOTIDE SEQUENCE [LARGE SCALE GENOMIC DNA]</scope>
    <source>
        <strain evidence="3 4">HBC54</strain>
    </source>
</reference>
<feature type="chain" id="PRO_5047020115" evidence="1">
    <location>
        <begin position="23"/>
        <end position="245"/>
    </location>
</feature>
<evidence type="ECO:0000313" key="3">
    <source>
        <dbReference type="EMBL" id="MDF8335179.1"/>
    </source>
</evidence>
<dbReference type="Pfam" id="PF12697">
    <property type="entry name" value="Abhydrolase_6"/>
    <property type="match status" value="1"/>
</dbReference>
<feature type="domain" description="AB hydrolase-1" evidence="2">
    <location>
        <begin position="28"/>
        <end position="233"/>
    </location>
</feature>
<evidence type="ECO:0000256" key="1">
    <source>
        <dbReference type="SAM" id="SignalP"/>
    </source>
</evidence>
<sequence>MKIIGALFGAMAFVAISAAAHAQEQPTVVLESGLGDGADVWNALRAKLALPNFAYDRPGYGGTPVSLTPRDPCTIAHELHERLAQAGVRPPYVLVGHSLGGRYAYAFARLYPQDTTGLVLVDATPPGHWDALQREMPAQATALKVIKSLTFSRAMRREFDGQEQCLAQLPTAPMSMPVRVLLRTIDNSGGGGAKLRDIDYKLAQHWLALTGAPRLERVDGSGHYIQKDKPDVLTEIIRQVCSQGR</sequence>
<comment type="caution">
    <text evidence="3">The sequence shown here is derived from an EMBL/GenBank/DDBJ whole genome shotgun (WGS) entry which is preliminary data.</text>
</comment>
<dbReference type="PANTHER" id="PTHR43689">
    <property type="entry name" value="HYDROLASE"/>
    <property type="match status" value="1"/>
</dbReference>
<dbReference type="SUPFAM" id="SSF53474">
    <property type="entry name" value="alpha/beta-Hydrolases"/>
    <property type="match status" value="1"/>
</dbReference>
<dbReference type="InterPro" id="IPR029058">
    <property type="entry name" value="AB_hydrolase_fold"/>
</dbReference>
<keyword evidence="4" id="KW-1185">Reference proteome</keyword>
<evidence type="ECO:0000313" key="4">
    <source>
        <dbReference type="Proteomes" id="UP001222770"/>
    </source>
</evidence>
<dbReference type="EMBL" id="JAROCY010000022">
    <property type="protein sequence ID" value="MDF8335179.1"/>
    <property type="molecule type" value="Genomic_DNA"/>
</dbReference>
<gene>
    <name evidence="3" type="ORF">POM99_18400</name>
</gene>
<keyword evidence="3" id="KW-0378">Hydrolase</keyword>